<accession>A0ABD2IMH6</accession>
<feature type="region of interest" description="Disordered" evidence="1">
    <location>
        <begin position="47"/>
        <end position="88"/>
    </location>
</feature>
<gene>
    <name evidence="4" type="ORF">niasHT_006079</name>
    <name evidence="3" type="ORF">niasHT_032776</name>
</gene>
<feature type="compositionally biased region" description="Polar residues" evidence="1">
    <location>
        <begin position="51"/>
        <end position="64"/>
    </location>
</feature>
<keyword evidence="2" id="KW-0732">Signal</keyword>
<evidence type="ECO:0000313" key="4">
    <source>
        <dbReference type="EMBL" id="KAL3123744.1"/>
    </source>
</evidence>
<comment type="caution">
    <text evidence="3">The sequence shown here is derived from an EMBL/GenBank/DDBJ whole genome shotgun (WGS) entry which is preliminary data.</text>
</comment>
<evidence type="ECO:0000256" key="1">
    <source>
        <dbReference type="SAM" id="MobiDB-lite"/>
    </source>
</evidence>
<feature type="compositionally biased region" description="Basic residues" evidence="1">
    <location>
        <begin position="67"/>
        <end position="81"/>
    </location>
</feature>
<dbReference type="Proteomes" id="UP001620626">
    <property type="component" value="Unassembled WGS sequence"/>
</dbReference>
<name>A0ABD2IMH6_9BILA</name>
<reference evidence="3 5" key="1">
    <citation type="submission" date="2024-10" db="EMBL/GenBank/DDBJ databases">
        <authorList>
            <person name="Kim D."/>
        </authorList>
    </citation>
    <scope>NUCLEOTIDE SEQUENCE [LARGE SCALE GENOMIC DNA]</scope>
    <source>
        <strain evidence="3">BH-2024</strain>
    </source>
</reference>
<feature type="signal peptide" evidence="2">
    <location>
        <begin position="1"/>
        <end position="22"/>
    </location>
</feature>
<keyword evidence="5" id="KW-1185">Reference proteome</keyword>
<organism evidence="3 5">
    <name type="scientific">Heterodera trifolii</name>
    <dbReference type="NCBI Taxonomy" id="157864"/>
    <lineage>
        <taxon>Eukaryota</taxon>
        <taxon>Metazoa</taxon>
        <taxon>Ecdysozoa</taxon>
        <taxon>Nematoda</taxon>
        <taxon>Chromadorea</taxon>
        <taxon>Rhabditida</taxon>
        <taxon>Tylenchina</taxon>
        <taxon>Tylenchomorpha</taxon>
        <taxon>Tylenchoidea</taxon>
        <taxon>Heteroderidae</taxon>
        <taxon>Heteroderinae</taxon>
        <taxon>Heterodera</taxon>
    </lineage>
</organism>
<dbReference type="AlphaFoldDB" id="A0ABD2IMH6"/>
<dbReference type="EMBL" id="JBICBT010001207">
    <property type="protein sequence ID" value="KAL3078480.1"/>
    <property type="molecule type" value="Genomic_DNA"/>
</dbReference>
<protein>
    <submittedName>
        <fullName evidence="3">Uncharacterized protein</fullName>
    </submittedName>
</protein>
<sequence length="271" mass="29316">MVVPMVPIRLLFLLAVPSSAMAQFDLGGLLGNVNQFTNQAGVNLGGIFGQMGQQQPNTAQNNDQPPRHFHRGGPPPNHHRGGGGEGGGLGNIGGAVEGILSRVGVNPQLANQFGKIQIPPIPSLAVHNVLDGVPGILRQFLPAQTVGQITAIARQAIESICSSDNCLQQRPEWLHQRATVAQFETLIRKTFSPGQSDLQIGRDVEIRLSRTFQVKKALIRKAGLEGRVEPANNGVFQQDLLLTEQQANVLITEINQNEAKTKTHYKIFSLK</sequence>
<feature type="chain" id="PRO_5044724119" evidence="2">
    <location>
        <begin position="23"/>
        <end position="271"/>
    </location>
</feature>
<evidence type="ECO:0000313" key="5">
    <source>
        <dbReference type="Proteomes" id="UP001620626"/>
    </source>
</evidence>
<evidence type="ECO:0000313" key="3">
    <source>
        <dbReference type="EMBL" id="KAL3078480.1"/>
    </source>
</evidence>
<dbReference type="EMBL" id="JBICBT010000088">
    <property type="protein sequence ID" value="KAL3123744.1"/>
    <property type="molecule type" value="Genomic_DNA"/>
</dbReference>
<proteinExistence type="predicted"/>
<evidence type="ECO:0000256" key="2">
    <source>
        <dbReference type="SAM" id="SignalP"/>
    </source>
</evidence>